<comment type="caution">
    <text evidence="2">The sequence shown here is derived from an EMBL/GenBank/DDBJ whole genome shotgun (WGS) entry which is preliminary data.</text>
</comment>
<feature type="non-terminal residue" evidence="2">
    <location>
        <position position="1"/>
    </location>
</feature>
<dbReference type="PANTHER" id="PTHR32046">
    <property type="entry name" value="G DOMAIN-CONTAINING PROTEIN"/>
    <property type="match status" value="1"/>
</dbReference>
<evidence type="ECO:0000256" key="1">
    <source>
        <dbReference type="SAM" id="Coils"/>
    </source>
</evidence>
<accession>A0AA88NJG2</accession>
<protein>
    <submittedName>
        <fullName evidence="2">Uncharacterized protein</fullName>
    </submittedName>
</protein>
<proteinExistence type="predicted"/>
<keyword evidence="1" id="KW-0175">Coiled coil</keyword>
<evidence type="ECO:0000313" key="2">
    <source>
        <dbReference type="EMBL" id="KAK2860081.1"/>
    </source>
</evidence>
<gene>
    <name evidence="2" type="ORF">Q7C36_004247</name>
</gene>
<keyword evidence="3" id="KW-1185">Reference proteome</keyword>
<dbReference type="EMBL" id="JAVHJS010000004">
    <property type="protein sequence ID" value="KAK2860081.1"/>
    <property type="molecule type" value="Genomic_DNA"/>
</dbReference>
<dbReference type="PANTHER" id="PTHR32046:SF11">
    <property type="entry name" value="IMMUNE-ASSOCIATED NUCLEOTIDE-BINDING PROTEIN 10-LIKE"/>
    <property type="match status" value="1"/>
</dbReference>
<feature type="coiled-coil region" evidence="1">
    <location>
        <begin position="30"/>
        <end position="68"/>
    </location>
</feature>
<organism evidence="2 3">
    <name type="scientific">Tachysurus vachellii</name>
    <name type="common">Darkbarbel catfish</name>
    <name type="synonym">Pelteobagrus vachellii</name>
    <dbReference type="NCBI Taxonomy" id="175792"/>
    <lineage>
        <taxon>Eukaryota</taxon>
        <taxon>Metazoa</taxon>
        <taxon>Chordata</taxon>
        <taxon>Craniata</taxon>
        <taxon>Vertebrata</taxon>
        <taxon>Euteleostomi</taxon>
        <taxon>Actinopterygii</taxon>
        <taxon>Neopterygii</taxon>
        <taxon>Teleostei</taxon>
        <taxon>Ostariophysi</taxon>
        <taxon>Siluriformes</taxon>
        <taxon>Bagridae</taxon>
        <taxon>Tachysurus</taxon>
    </lineage>
</organism>
<evidence type="ECO:0000313" key="3">
    <source>
        <dbReference type="Proteomes" id="UP001187315"/>
    </source>
</evidence>
<sequence>NLVTFDDLRHQGISKSTSDIKFDSEWFEYIKKELKTNKKQEEEKTSIEKRLKEELSENEKEKAQLVDKAYNTIMKLSEIDLKPDSAFIFQSVDFLIPLAEETGREDLVQKLRDLRKIQPEAEERVNVAMAYRRAGFSKQK</sequence>
<name>A0AA88NJG2_TACVA</name>
<dbReference type="AlphaFoldDB" id="A0AA88NJG2"/>
<reference evidence="2" key="1">
    <citation type="submission" date="2023-08" db="EMBL/GenBank/DDBJ databases">
        <title>Pelteobagrus vachellii genome.</title>
        <authorList>
            <person name="Liu H."/>
        </authorList>
    </citation>
    <scope>NUCLEOTIDE SEQUENCE</scope>
    <source>
        <strain evidence="2">PRFRI_2022a</strain>
        <tissue evidence="2">Muscle</tissue>
    </source>
</reference>
<dbReference type="Proteomes" id="UP001187315">
    <property type="component" value="Unassembled WGS sequence"/>
</dbReference>